<proteinExistence type="predicted"/>
<feature type="transmembrane region" description="Helical" evidence="1">
    <location>
        <begin position="395"/>
        <end position="413"/>
    </location>
</feature>
<feature type="transmembrane region" description="Helical" evidence="1">
    <location>
        <begin position="118"/>
        <end position="145"/>
    </location>
</feature>
<dbReference type="EMBL" id="SHKP01000004">
    <property type="protein sequence ID" value="RZU02263.1"/>
    <property type="molecule type" value="Genomic_DNA"/>
</dbReference>
<keyword evidence="1" id="KW-1133">Transmembrane helix</keyword>
<evidence type="ECO:0000313" key="3">
    <source>
        <dbReference type="Proteomes" id="UP000293671"/>
    </source>
</evidence>
<name>A0A4Q7VZW1_9BURK</name>
<reference evidence="2 3" key="1">
    <citation type="submission" date="2019-02" db="EMBL/GenBank/DDBJ databases">
        <title>Genomic Encyclopedia of Type Strains, Phase IV (KMG-IV): sequencing the most valuable type-strain genomes for metagenomic binning, comparative biology and taxonomic classification.</title>
        <authorList>
            <person name="Goeker M."/>
        </authorList>
    </citation>
    <scope>NUCLEOTIDE SEQUENCE [LARGE SCALE GENOMIC DNA]</scope>
    <source>
        <strain evidence="2 3">DSM 19570</strain>
    </source>
</reference>
<keyword evidence="1" id="KW-0812">Transmembrane</keyword>
<feature type="transmembrane region" description="Helical" evidence="1">
    <location>
        <begin position="241"/>
        <end position="260"/>
    </location>
</feature>
<feature type="transmembrane region" description="Helical" evidence="1">
    <location>
        <begin position="357"/>
        <end position="383"/>
    </location>
</feature>
<organism evidence="2 3">
    <name type="scientific">Rivibacter subsaxonicus</name>
    <dbReference type="NCBI Taxonomy" id="457575"/>
    <lineage>
        <taxon>Bacteria</taxon>
        <taxon>Pseudomonadati</taxon>
        <taxon>Pseudomonadota</taxon>
        <taxon>Betaproteobacteria</taxon>
        <taxon>Burkholderiales</taxon>
        <taxon>Rivibacter</taxon>
    </lineage>
</organism>
<accession>A0A4Q7VZW1</accession>
<feature type="transmembrane region" description="Helical" evidence="1">
    <location>
        <begin position="190"/>
        <end position="207"/>
    </location>
</feature>
<keyword evidence="3" id="KW-1185">Reference proteome</keyword>
<keyword evidence="1" id="KW-0472">Membrane</keyword>
<feature type="transmembrane region" description="Helical" evidence="1">
    <location>
        <begin position="36"/>
        <end position="58"/>
    </location>
</feature>
<dbReference type="Proteomes" id="UP000293671">
    <property type="component" value="Unassembled WGS sequence"/>
</dbReference>
<feature type="transmembrane region" description="Helical" evidence="1">
    <location>
        <begin position="419"/>
        <end position="437"/>
    </location>
</feature>
<evidence type="ECO:0000256" key="1">
    <source>
        <dbReference type="SAM" id="Phobius"/>
    </source>
</evidence>
<evidence type="ECO:0000313" key="2">
    <source>
        <dbReference type="EMBL" id="RZU02263.1"/>
    </source>
</evidence>
<dbReference type="AlphaFoldDB" id="A0A4Q7VZW1"/>
<feature type="transmembrane region" description="Helical" evidence="1">
    <location>
        <begin position="165"/>
        <end position="183"/>
    </location>
</feature>
<gene>
    <name evidence="2" type="ORF">EV670_0286</name>
</gene>
<protein>
    <recommendedName>
        <fullName evidence="4">Oligosaccharide repeat unit polymerase</fullName>
    </recommendedName>
</protein>
<feature type="transmembrane region" description="Helical" evidence="1">
    <location>
        <begin position="78"/>
        <end position="97"/>
    </location>
</feature>
<evidence type="ECO:0008006" key="4">
    <source>
        <dbReference type="Google" id="ProtNLM"/>
    </source>
</evidence>
<comment type="caution">
    <text evidence="2">The sequence shown here is derived from an EMBL/GenBank/DDBJ whole genome shotgun (WGS) entry which is preliminary data.</text>
</comment>
<feature type="transmembrane region" description="Helical" evidence="1">
    <location>
        <begin position="213"/>
        <end position="229"/>
    </location>
</feature>
<sequence length="470" mass="51973">MVSGSLSRSSAARRRSKVAPAVEAEEVVPLVLKMPWWAAPTGICLGFLLPVLALVAYAGTISHRSITVRGLEFLTTPYLLLAAVLLVASALAGWIGQQIVPRRQEPERGSDLARAAKVVGFIALFAYCAWLRGYLFNPYTVFLVLTGQLRPERFEIGGAGGLESLLNFTPVFFSLVAYAALVCRTRLDTTLRALLVALTLLTLYRVYLWSERLALIEIALPVVLAWVLAPPPSRLQGIWRLFRRFGPYAALPLLIAYFGITEYTRSWQAEAYFGKTSFVKFAAGRFASYYYTALNNGAGILSTTDKPTLALDSVLLWLHRFPLGVGAAFQELTGFKSQVGPFLTKYGDIEFNNPSGLFLVVSDIGLAGALSYFAIVALVAAVLMRRYERGDVLGIVLYPAFYMSLVEIFRYPYLGQPRAFSQLLAGLIAVACVLVWRRTGERYRRRRVAVAANKSFNAGTAWPEPARLRR</sequence>